<organism evidence="2 3">
    <name type="scientific">Rhodotorula paludigena</name>
    <dbReference type="NCBI Taxonomy" id="86838"/>
    <lineage>
        <taxon>Eukaryota</taxon>
        <taxon>Fungi</taxon>
        <taxon>Dikarya</taxon>
        <taxon>Basidiomycota</taxon>
        <taxon>Pucciniomycotina</taxon>
        <taxon>Microbotryomycetes</taxon>
        <taxon>Sporidiobolales</taxon>
        <taxon>Sporidiobolaceae</taxon>
        <taxon>Rhodotorula</taxon>
    </lineage>
</organism>
<sequence length="519" mass="56509">MASVSYSRQEQDDLLLLFDPNAFVPRRRVPATIAPTSSLPRRTPSIASSIASFLADRRVDNELIIPSPRPSRPASTLSRPSVAPLLALPPELLLHILHLAIPDRNELTHARERNRILVSLALVHPVLRAYAQNELFSTVNVTTDRTVERLTRSICVPKSRGHMLGNQISTLRVVGSLGAGDGGKALASLVQQLKGLNTLRLEDLDGLELRQFVLHPALRHFSASRCGFRSRFRLVSAARPAHLLSFSLVNCTGHHDSFSGFSLPDLTHLRIWDISLPPPTPMATIEPSEAFRQLAGEVGHQVLDVTVDEQHLQYLYPPSPSSPRTAAPPALKRLTLVKTTLLPLALDAFPPNTRLSTLRLVPPPTFLPHCTSPERAEAHFAALLGPFMRGGQRGTAVGAMHPALEALEELVLDWRYGAWLVEPAAPSAPPPPHAHRSTGGSVTPPFSSAAAAARRTPGQRQQGAADASLRAHAYGRAQLLDLRRVCAARGVEVRVGREGEGADVYAEGRRGRAVYRPRD</sequence>
<evidence type="ECO:0000313" key="3">
    <source>
        <dbReference type="Proteomes" id="UP001342314"/>
    </source>
</evidence>
<proteinExistence type="predicted"/>
<evidence type="ECO:0000313" key="2">
    <source>
        <dbReference type="EMBL" id="GJN90329.1"/>
    </source>
</evidence>
<feature type="region of interest" description="Disordered" evidence="1">
    <location>
        <begin position="426"/>
        <end position="467"/>
    </location>
</feature>
<evidence type="ECO:0008006" key="4">
    <source>
        <dbReference type="Google" id="ProtNLM"/>
    </source>
</evidence>
<keyword evidence="3" id="KW-1185">Reference proteome</keyword>
<dbReference type="Proteomes" id="UP001342314">
    <property type="component" value="Unassembled WGS sequence"/>
</dbReference>
<dbReference type="SUPFAM" id="SSF52047">
    <property type="entry name" value="RNI-like"/>
    <property type="match status" value="1"/>
</dbReference>
<reference evidence="2 3" key="1">
    <citation type="submission" date="2021-12" db="EMBL/GenBank/DDBJ databases">
        <title>High titer production of polyol ester of fatty acids by Rhodotorula paludigena BS15 towards product separation-free biomass refinery.</title>
        <authorList>
            <person name="Mano J."/>
            <person name="Ono H."/>
            <person name="Tanaka T."/>
            <person name="Naito K."/>
            <person name="Sushida H."/>
            <person name="Ike M."/>
            <person name="Tokuyasu K."/>
            <person name="Kitaoka M."/>
        </authorList>
    </citation>
    <scope>NUCLEOTIDE SEQUENCE [LARGE SCALE GENOMIC DNA]</scope>
    <source>
        <strain evidence="2 3">BS15</strain>
    </source>
</reference>
<name>A0AAV5GK75_9BASI</name>
<evidence type="ECO:0000256" key="1">
    <source>
        <dbReference type="SAM" id="MobiDB-lite"/>
    </source>
</evidence>
<dbReference type="EMBL" id="BQKY01000006">
    <property type="protein sequence ID" value="GJN90329.1"/>
    <property type="molecule type" value="Genomic_DNA"/>
</dbReference>
<feature type="compositionally biased region" description="Low complexity" evidence="1">
    <location>
        <begin position="443"/>
        <end position="465"/>
    </location>
</feature>
<accession>A0AAV5GK75</accession>
<protein>
    <recommendedName>
        <fullName evidence="4">F-box domain-containing protein</fullName>
    </recommendedName>
</protein>
<gene>
    <name evidence="2" type="ORF">Rhopal_003338-T1</name>
</gene>
<comment type="caution">
    <text evidence="2">The sequence shown here is derived from an EMBL/GenBank/DDBJ whole genome shotgun (WGS) entry which is preliminary data.</text>
</comment>
<dbReference type="AlphaFoldDB" id="A0AAV5GK75"/>